<keyword evidence="3" id="KW-1185">Reference proteome</keyword>
<dbReference type="AlphaFoldDB" id="A0A0S4MNL3"/>
<accession>A0A0S4MNL3</accession>
<name>A0A0S4MNL3_ECHMU</name>
<protein>
    <submittedName>
        <fullName evidence="2">Related to galactose oxidase</fullName>
    </submittedName>
</protein>
<evidence type="ECO:0000256" key="1">
    <source>
        <dbReference type="SAM" id="MobiDB-lite"/>
    </source>
</evidence>
<proteinExistence type="predicted"/>
<reference evidence="2" key="2">
    <citation type="submission" date="2015-11" db="EMBL/GenBank/DDBJ databases">
        <authorList>
            <person name="Zhang Y."/>
            <person name="Guo Z."/>
        </authorList>
    </citation>
    <scope>NUCLEOTIDE SEQUENCE</scope>
</reference>
<evidence type="ECO:0000313" key="3">
    <source>
        <dbReference type="Proteomes" id="UP000017246"/>
    </source>
</evidence>
<reference evidence="2" key="1">
    <citation type="journal article" date="2013" name="Nature">
        <title>The genomes of four tapeworm species reveal adaptations to parasitism.</title>
        <authorList>
            <person name="Tsai I.J."/>
            <person name="Zarowiecki M."/>
            <person name="Holroyd N."/>
            <person name="Garciarrubio A."/>
            <person name="Sanchez-Flores A."/>
            <person name="Brooks K.L."/>
            <person name="Tracey A."/>
            <person name="Bobes R.J."/>
            <person name="Fragoso G."/>
            <person name="Sciutto E."/>
            <person name="Aslett M."/>
            <person name="Beasley H."/>
            <person name="Bennett H.M."/>
            <person name="Cai J."/>
            <person name="Camicia F."/>
            <person name="Clark R."/>
            <person name="Cucher M."/>
            <person name="De Silva N."/>
            <person name="Day T.A."/>
            <person name="Deplazes P."/>
            <person name="Estrada K."/>
            <person name="Fernandez C."/>
            <person name="Holland P.W."/>
            <person name="Hou J."/>
            <person name="Hu S."/>
            <person name="Huckvale T."/>
            <person name="Hung S.S."/>
            <person name="Kamenetzky L."/>
            <person name="Keane J.A."/>
            <person name="Kiss F."/>
            <person name="Koziol U."/>
            <person name="Lambert O."/>
            <person name="Liu K."/>
            <person name="Luo X."/>
            <person name="Luo Y."/>
            <person name="Macchiaroli N."/>
            <person name="Nichol S."/>
            <person name="Paps J."/>
            <person name="Parkinson J."/>
            <person name="Pouchkina-Stantcheva N."/>
            <person name="Riddiford N."/>
            <person name="Rosenzvit M."/>
            <person name="Salinas G."/>
            <person name="Wasmuth J.D."/>
            <person name="Zamanian M."/>
            <person name="Zheng Y."/>
            <person name="Cai X."/>
            <person name="Soberon X."/>
            <person name="Olson P.D."/>
            <person name="Laclette J.P."/>
            <person name="Brehm K."/>
            <person name="Berriman M."/>
            <person name="Garciarrubio A."/>
            <person name="Bobes R.J."/>
            <person name="Fragoso G."/>
            <person name="Sanchez-Flores A."/>
            <person name="Estrada K."/>
            <person name="Cevallos M.A."/>
            <person name="Morett E."/>
            <person name="Gonzalez V."/>
            <person name="Portillo T."/>
            <person name="Ochoa-Leyva A."/>
            <person name="Jose M.V."/>
            <person name="Sciutto E."/>
            <person name="Landa A."/>
            <person name="Jimenez L."/>
            <person name="Valdes V."/>
            <person name="Carrero J.C."/>
            <person name="Larralde C."/>
            <person name="Morales-Montor J."/>
            <person name="Limon-Lason J."/>
            <person name="Soberon X."/>
            <person name="Laclette J.P."/>
        </authorList>
    </citation>
    <scope>NUCLEOTIDE SEQUENCE [LARGE SCALE GENOMIC DNA]</scope>
</reference>
<dbReference type="Proteomes" id="UP000017246">
    <property type="component" value="Unassembled WGS sequence"/>
</dbReference>
<feature type="region of interest" description="Disordered" evidence="1">
    <location>
        <begin position="37"/>
        <end position="75"/>
    </location>
</feature>
<sequence length="75" mass="8498">MPALLHSFCMLFDPRQIFFHDWTSSSDIVVISRAAEPNSKLSNSVRSPGKHPFNRCPNNRYIGPNSQPISAIKRN</sequence>
<dbReference type="EMBL" id="LN902848">
    <property type="protein sequence ID" value="CUT99772.1"/>
    <property type="molecule type" value="Genomic_DNA"/>
</dbReference>
<evidence type="ECO:0000313" key="2">
    <source>
        <dbReference type="EMBL" id="CUT99772.1"/>
    </source>
</evidence>
<organism evidence="2 3">
    <name type="scientific">Echinococcus multilocularis</name>
    <name type="common">Fox tapeworm</name>
    <dbReference type="NCBI Taxonomy" id="6211"/>
    <lineage>
        <taxon>Eukaryota</taxon>
        <taxon>Metazoa</taxon>
        <taxon>Spiralia</taxon>
        <taxon>Lophotrochozoa</taxon>
        <taxon>Platyhelminthes</taxon>
        <taxon>Cestoda</taxon>
        <taxon>Eucestoda</taxon>
        <taxon>Cyclophyllidea</taxon>
        <taxon>Taeniidae</taxon>
        <taxon>Echinococcus</taxon>
    </lineage>
</organism>